<accession>A0A0F9BUM4</accession>
<dbReference type="InterPro" id="IPR036249">
    <property type="entry name" value="Thioredoxin-like_sf"/>
</dbReference>
<comment type="caution">
    <text evidence="2">The sequence shown here is derived from an EMBL/GenBank/DDBJ whole genome shotgun (WGS) entry which is preliminary data.</text>
</comment>
<dbReference type="AlphaFoldDB" id="A0A0F9BUM4"/>
<dbReference type="EMBL" id="LAZR01047484">
    <property type="protein sequence ID" value="KKK94119.1"/>
    <property type="molecule type" value="Genomic_DNA"/>
</dbReference>
<feature type="domain" description="GST N-terminal" evidence="1">
    <location>
        <begin position="2"/>
        <end position="70"/>
    </location>
</feature>
<sequence length="70" mass="8094">MGNVIMYTLRNCPTCDKARAALSERGVEYEERRVDDSEEWWEEALKYAFTVPVIIWGEGDVEIGWEGEHG</sequence>
<organism evidence="2">
    <name type="scientific">marine sediment metagenome</name>
    <dbReference type="NCBI Taxonomy" id="412755"/>
    <lineage>
        <taxon>unclassified sequences</taxon>
        <taxon>metagenomes</taxon>
        <taxon>ecological metagenomes</taxon>
    </lineage>
</organism>
<dbReference type="SUPFAM" id="SSF52833">
    <property type="entry name" value="Thioredoxin-like"/>
    <property type="match status" value="1"/>
</dbReference>
<reference evidence="2" key="1">
    <citation type="journal article" date="2015" name="Nature">
        <title>Complex archaea that bridge the gap between prokaryotes and eukaryotes.</title>
        <authorList>
            <person name="Spang A."/>
            <person name="Saw J.H."/>
            <person name="Jorgensen S.L."/>
            <person name="Zaremba-Niedzwiedzka K."/>
            <person name="Martijn J."/>
            <person name="Lind A.E."/>
            <person name="van Eijk R."/>
            <person name="Schleper C."/>
            <person name="Guy L."/>
            <person name="Ettema T.J."/>
        </authorList>
    </citation>
    <scope>NUCLEOTIDE SEQUENCE</scope>
</reference>
<dbReference type="Pfam" id="PF00462">
    <property type="entry name" value="Glutaredoxin"/>
    <property type="match status" value="1"/>
</dbReference>
<dbReference type="PROSITE" id="PS50404">
    <property type="entry name" value="GST_NTER"/>
    <property type="match status" value="1"/>
</dbReference>
<evidence type="ECO:0000259" key="1">
    <source>
        <dbReference type="PROSITE" id="PS50404"/>
    </source>
</evidence>
<protein>
    <recommendedName>
        <fullName evidence="1">GST N-terminal domain-containing protein</fullName>
    </recommendedName>
</protein>
<dbReference type="InterPro" id="IPR004045">
    <property type="entry name" value="Glutathione_S-Trfase_N"/>
</dbReference>
<dbReference type="InterPro" id="IPR002109">
    <property type="entry name" value="Glutaredoxin"/>
</dbReference>
<dbReference type="Gene3D" id="3.40.30.10">
    <property type="entry name" value="Glutaredoxin"/>
    <property type="match status" value="1"/>
</dbReference>
<dbReference type="PROSITE" id="PS51354">
    <property type="entry name" value="GLUTAREDOXIN_2"/>
    <property type="match status" value="1"/>
</dbReference>
<name>A0A0F9BUM4_9ZZZZ</name>
<evidence type="ECO:0000313" key="2">
    <source>
        <dbReference type="EMBL" id="KKK94119.1"/>
    </source>
</evidence>
<proteinExistence type="predicted"/>
<gene>
    <name evidence="2" type="ORF">LCGC14_2686060</name>
</gene>